<protein>
    <recommendedName>
        <fullName evidence="8">Pentacotripeptide-repeat region of PRORP domain-containing protein</fullName>
    </recommendedName>
</protein>
<dbReference type="Pfam" id="PF01535">
    <property type="entry name" value="PPR"/>
    <property type="match status" value="2"/>
</dbReference>
<proteinExistence type="inferred from homology"/>
<dbReference type="Gene3D" id="1.25.40.10">
    <property type="entry name" value="Tetratricopeptide repeat domain"/>
    <property type="match status" value="2"/>
</dbReference>
<comment type="similarity">
    <text evidence="1">Belongs to the CCM1 family.</text>
</comment>
<dbReference type="OrthoDB" id="1908178at2759"/>
<evidence type="ECO:0000256" key="5">
    <source>
        <dbReference type="PROSITE-ProRule" id="PRU00708"/>
    </source>
</evidence>
<organism evidence="6 7">
    <name type="scientific">Cytospora schulzeri</name>
    <dbReference type="NCBI Taxonomy" id="448051"/>
    <lineage>
        <taxon>Eukaryota</taxon>
        <taxon>Fungi</taxon>
        <taxon>Dikarya</taxon>
        <taxon>Ascomycota</taxon>
        <taxon>Pezizomycotina</taxon>
        <taxon>Sordariomycetes</taxon>
        <taxon>Sordariomycetidae</taxon>
        <taxon>Diaporthales</taxon>
        <taxon>Cytosporaceae</taxon>
        <taxon>Cytospora</taxon>
    </lineage>
</organism>
<dbReference type="InterPro" id="IPR002885">
    <property type="entry name" value="PPR_rpt"/>
</dbReference>
<feature type="repeat" description="PPR" evidence="5">
    <location>
        <begin position="287"/>
        <end position="321"/>
    </location>
</feature>
<reference evidence="6 7" key="1">
    <citation type="submission" date="2015-09" db="EMBL/GenBank/DDBJ databases">
        <title>Host preference determinants of Valsa canker pathogens revealed by comparative genomics.</title>
        <authorList>
            <person name="Yin Z."/>
            <person name="Huang L."/>
        </authorList>
    </citation>
    <scope>NUCLEOTIDE SEQUENCE [LARGE SCALE GENOMIC DNA]</scope>
    <source>
        <strain evidence="6 7">03-1</strain>
    </source>
</reference>
<evidence type="ECO:0000256" key="2">
    <source>
        <dbReference type="ARBA" id="ARBA00022737"/>
    </source>
</evidence>
<evidence type="ECO:0000313" key="7">
    <source>
        <dbReference type="Proteomes" id="UP000283895"/>
    </source>
</evidence>
<dbReference type="PANTHER" id="PTHR47447:SF17">
    <property type="entry name" value="OS12G0638900 PROTEIN"/>
    <property type="match status" value="1"/>
</dbReference>
<dbReference type="NCBIfam" id="TIGR00756">
    <property type="entry name" value="PPR"/>
    <property type="match status" value="2"/>
</dbReference>
<dbReference type="STRING" id="356882.A0A423WU40"/>
<evidence type="ECO:0000256" key="3">
    <source>
        <dbReference type="ARBA" id="ARBA00044493"/>
    </source>
</evidence>
<comment type="function">
    <text evidence="3">Regulates mitochondrial small subunit maturation by controlling 15S rRNA 5'-end processing. Localizes to the 5' precursor of the 15S rRNA in a position that is subsequently occupied by mS47 in the mature yeast mtSSU. Uses structure and sequence-specific RNA recognition, binding to a single-stranded region of the precursor and specifically recognizing bases -6 to -1. The exchange of Ccm1 for mS47 is coupled to the irreversible removal of precursor rRNA that is accompanied by conformational changes of the mitoribosomal proteins uS5m and mS26. These conformational changes signal completion of 5'-end rRNA processing through protection of the mature 5'-end of the 15S rRNA and stabilization of mS47. The removal of the 5' precursor together with the dissociation of Ccm1 may be catalyzed by the 5'-3' exoribonuclease Pet127. Involved in the specific removal of group I introns in mitochondrial encoded transcripts.</text>
</comment>
<evidence type="ECO:0000256" key="4">
    <source>
        <dbReference type="ARBA" id="ARBA00044511"/>
    </source>
</evidence>
<dbReference type="Proteomes" id="UP000283895">
    <property type="component" value="Unassembled WGS sequence"/>
</dbReference>
<evidence type="ECO:0000256" key="1">
    <source>
        <dbReference type="ARBA" id="ARBA00006192"/>
    </source>
</evidence>
<accession>A0A423WU40</accession>
<dbReference type="PANTHER" id="PTHR47447">
    <property type="entry name" value="OS03G0856100 PROTEIN"/>
    <property type="match status" value="1"/>
</dbReference>
<evidence type="ECO:0000313" key="6">
    <source>
        <dbReference type="EMBL" id="ROW06752.1"/>
    </source>
</evidence>
<dbReference type="PROSITE" id="PS51375">
    <property type="entry name" value="PPR"/>
    <property type="match status" value="2"/>
</dbReference>
<keyword evidence="2" id="KW-0677">Repeat</keyword>
<comment type="caution">
    <text evidence="6">The sequence shown here is derived from an EMBL/GenBank/DDBJ whole genome shotgun (WGS) entry which is preliminary data.</text>
</comment>
<gene>
    <name evidence="6" type="ORF">VMCG_03965</name>
</gene>
<dbReference type="InterPro" id="IPR011990">
    <property type="entry name" value="TPR-like_helical_dom_sf"/>
</dbReference>
<dbReference type="EMBL" id="LKEA01000009">
    <property type="protein sequence ID" value="ROW06752.1"/>
    <property type="molecule type" value="Genomic_DNA"/>
</dbReference>
<feature type="repeat" description="PPR" evidence="5">
    <location>
        <begin position="217"/>
        <end position="251"/>
    </location>
</feature>
<keyword evidence="7" id="KW-1185">Reference proteome</keyword>
<sequence>MSGATAARSTPNWPTSRLNRISVLLSVEANPGSTEPIALYRKNCASLDEHLELMRDPYMRGYAPGDGPDLAVSDRAEDKEFPSFYEVKEGGEREQHTVVKLWRAIQRRLRNPYKTDIDYVYQLYQDLPEPRMPYLHAKIRHGFMKCLGQEEKNSRSMLRYFAVVADIQSSGLRLTLPEWNAALSFAARYVGHSTETEAAATLKLWKEMEQEAGIRGNAVTFNILFDVASKAGNFVLSEMLYKEMIKRRLTFNRYHHVSLIHFFGLKMDSDGIRAAYREMVEDGEMIDSTVLNCVIAGFFRCGEEDAAERVYQRMKAAHERAPDMPYRNYMNDRIITKTLMAFAKISKEDSDLRRRFQKVSPIVPDIQTYRILLNHYAIKMSALDKVANYLADMKWFHIPLHGSVFLALFKGFALYGGPSGQAWSPERLESVWKAFARALRENAHELYVDVWMAKWILRAFRTCGDEDRVWEVWDELKPRCEEEFEPEDEEHFEDFLVELFKEDRNSKARTYRDVGMFGQAGSFDR</sequence>
<evidence type="ECO:0008006" key="8">
    <source>
        <dbReference type="Google" id="ProtNLM"/>
    </source>
</evidence>
<comment type="subunit">
    <text evidence="4">Binds to mitochondrial small subunit 15S rRNA.</text>
</comment>
<name>A0A423WU40_9PEZI</name>
<dbReference type="AlphaFoldDB" id="A0A423WU40"/>